<sequence>MKKTILGLSVLAVGATLAHAASVQDLGTTLTPLGGDKAAGQGVPEWKAENVELPGWSYGKLRKDYFKYKDEKPSEVIDASNVDKYADHLTPGQVALIKQVKGYKMDIYPSHRYCAAPDFVVENTKKNVADGKIGADGWSLAEADVPGIPFPLPKTGLEVMYNSKMRYRGVGVDFPNTITAVSPRKGSNEWIKASQQLTLFYPSNVKGSTKLSTLGGVEFYTYVAYSSPTALAGQALTVTTYLNRPGAETFYYFPGQRRVRRMPSYAYDAPQIGMENQYTMDEPTVFNGTLDRFDWKLVGKKEIYIAYNSFGANNFKANFDDIAKPDFVAENARRYELHRVWVVEATVKPGVRHLAPKRTFYVDEDSWNLVLADDYDAQNKLWKHREGYIIPVYETGACDLSGFAQYNLAEGRYLMDSHSAGTGKDIHWETEVKDNPRLRDNFYSADNLRAISDR</sequence>
<dbReference type="AlphaFoldDB" id="A0A6M3ZXG5"/>
<reference evidence="2 3" key="1">
    <citation type="journal article" date="2012" name="J. Bacteriol.">
        <title>Genome sequence of the pathogenic Herbaspirillum seropedicae strain Os34, isolated from rice roots.</title>
        <authorList>
            <person name="Ye W."/>
            <person name="Ye S."/>
            <person name="Liu J."/>
            <person name="Chang S."/>
            <person name="Chen M."/>
            <person name="Zhu B."/>
            <person name="Guo L."/>
            <person name="An Q."/>
        </authorList>
    </citation>
    <scope>NUCLEOTIDE SEQUENCE [LARGE SCALE GENOMIC DNA]</scope>
    <source>
        <strain evidence="2 3">Os34</strain>
    </source>
</reference>
<feature type="signal peptide" evidence="1">
    <location>
        <begin position="1"/>
        <end position="20"/>
    </location>
</feature>
<dbReference type="Gene3D" id="2.50.20.10">
    <property type="entry name" value="Lipoprotein localisation LolA/LolB/LppX"/>
    <property type="match status" value="1"/>
</dbReference>
<accession>A0A6M3ZXG5</accession>
<evidence type="ECO:0000256" key="1">
    <source>
        <dbReference type="SAM" id="SignalP"/>
    </source>
</evidence>
<dbReference type="EMBL" id="CP008956">
    <property type="protein sequence ID" value="QJQ02923.1"/>
    <property type="molecule type" value="Genomic_DNA"/>
</dbReference>
<feature type="chain" id="PRO_5026904663" evidence="1">
    <location>
        <begin position="21"/>
        <end position="454"/>
    </location>
</feature>
<dbReference type="Proteomes" id="UP000501648">
    <property type="component" value="Chromosome"/>
</dbReference>
<dbReference type="CDD" id="cd16329">
    <property type="entry name" value="LolA_like"/>
    <property type="match status" value="1"/>
</dbReference>
<keyword evidence="1" id="KW-0732">Signal</keyword>
<gene>
    <name evidence="2" type="ORF">C798_22670</name>
</gene>
<proteinExistence type="predicted"/>
<name>A0A6M3ZXG5_9BURK</name>
<dbReference type="InterPro" id="IPR010752">
    <property type="entry name" value="DUF1329"/>
</dbReference>
<protein>
    <submittedName>
        <fullName evidence="2">DUF1329 domain-containing protein</fullName>
    </submittedName>
</protein>
<dbReference type="Pfam" id="PF07044">
    <property type="entry name" value="DUF1329"/>
    <property type="match status" value="1"/>
</dbReference>
<evidence type="ECO:0000313" key="2">
    <source>
        <dbReference type="EMBL" id="QJQ02923.1"/>
    </source>
</evidence>
<evidence type="ECO:0000313" key="3">
    <source>
        <dbReference type="Proteomes" id="UP000501648"/>
    </source>
</evidence>
<dbReference type="RefSeq" id="WP_017452513.1">
    <property type="nucleotide sequence ID" value="NZ_CP008956.1"/>
</dbReference>
<organism evidence="2 3">
    <name type="scientific">Herbaspirillum rubrisubalbicans Os34</name>
    <dbReference type="NCBI Taxonomy" id="1235827"/>
    <lineage>
        <taxon>Bacteria</taxon>
        <taxon>Pseudomonadati</taxon>
        <taxon>Pseudomonadota</taxon>
        <taxon>Betaproteobacteria</taxon>
        <taxon>Burkholderiales</taxon>
        <taxon>Oxalobacteraceae</taxon>
        <taxon>Herbaspirillum</taxon>
    </lineage>
</organism>